<evidence type="ECO:0000313" key="1">
    <source>
        <dbReference type="EMBL" id="TCL09145.1"/>
    </source>
</evidence>
<reference evidence="1 2" key="1">
    <citation type="submission" date="2019-03" db="EMBL/GenBank/DDBJ databases">
        <title>Genomic Encyclopedia of Archaeal and Bacterial Type Strains, Phase II (KMG-II): from individual species to whole genera.</title>
        <authorList>
            <person name="Goeker M."/>
        </authorList>
    </citation>
    <scope>NUCLEOTIDE SEQUENCE [LARGE SCALE GENOMIC DNA]</scope>
    <source>
        <strain evidence="1 2">DSM 26433</strain>
    </source>
</reference>
<protein>
    <submittedName>
        <fullName evidence="1">Uncharacterized protein</fullName>
    </submittedName>
</protein>
<name>A0A4R1NLZ4_9RHOB</name>
<keyword evidence="2" id="KW-1185">Reference proteome</keyword>
<evidence type="ECO:0000313" key="2">
    <source>
        <dbReference type="Proteomes" id="UP000295673"/>
    </source>
</evidence>
<proteinExistence type="predicted"/>
<dbReference type="Proteomes" id="UP000295673">
    <property type="component" value="Unassembled WGS sequence"/>
</dbReference>
<accession>A0A4R1NLZ4</accession>
<sequence>MKKRDGWGFGPHFGPHFYFSFMGVDRVDLRDGVDWVRTFKRAKLLEHAGLHHPLKGVAAKWLARPP</sequence>
<dbReference type="AlphaFoldDB" id="A0A4R1NLZ4"/>
<dbReference type="EMBL" id="SMGR01000001">
    <property type="protein sequence ID" value="TCL09145.1"/>
    <property type="molecule type" value="Genomic_DNA"/>
</dbReference>
<organism evidence="1 2">
    <name type="scientific">Shimia isoporae</name>
    <dbReference type="NCBI Taxonomy" id="647720"/>
    <lineage>
        <taxon>Bacteria</taxon>
        <taxon>Pseudomonadati</taxon>
        <taxon>Pseudomonadota</taxon>
        <taxon>Alphaproteobacteria</taxon>
        <taxon>Rhodobacterales</taxon>
        <taxon>Roseobacteraceae</taxon>
    </lineage>
</organism>
<comment type="caution">
    <text evidence="1">The sequence shown here is derived from an EMBL/GenBank/DDBJ whole genome shotgun (WGS) entry which is preliminary data.</text>
</comment>
<gene>
    <name evidence="1" type="ORF">BXY66_1189</name>
</gene>